<dbReference type="SUPFAM" id="SSF55073">
    <property type="entry name" value="Nucleotide cyclase"/>
    <property type="match status" value="1"/>
</dbReference>
<dbReference type="Gene3D" id="1.25.40.10">
    <property type="entry name" value="Tetratricopeptide repeat domain"/>
    <property type="match status" value="1"/>
</dbReference>
<dbReference type="InterPro" id="IPR029787">
    <property type="entry name" value="Nucleotide_cyclase"/>
</dbReference>
<gene>
    <name evidence="7" type="ORF">F4559_003681</name>
</gene>
<feature type="DNA-binding region" description="OmpR/PhoB-type" evidence="5">
    <location>
        <begin position="1"/>
        <end position="87"/>
    </location>
</feature>
<keyword evidence="4" id="KW-0804">Transcription</keyword>
<dbReference type="Gene3D" id="1.10.10.10">
    <property type="entry name" value="Winged helix-like DNA-binding domain superfamily/Winged helix DNA-binding domain"/>
    <property type="match status" value="1"/>
</dbReference>
<dbReference type="SUPFAM" id="SSF48452">
    <property type="entry name" value="TPR-like"/>
    <property type="match status" value="1"/>
</dbReference>
<dbReference type="GO" id="GO:0003677">
    <property type="term" value="F:DNA binding"/>
    <property type="evidence" value="ECO:0007669"/>
    <property type="project" value="UniProtKB-UniRule"/>
</dbReference>
<protein>
    <submittedName>
        <fullName evidence="7">DNA-binding SARP family transcriptional activator</fullName>
    </submittedName>
</protein>
<dbReference type="EMBL" id="JACHJS010000001">
    <property type="protein sequence ID" value="MBB4966322.1"/>
    <property type="molecule type" value="Genomic_DNA"/>
</dbReference>
<evidence type="ECO:0000256" key="4">
    <source>
        <dbReference type="ARBA" id="ARBA00023163"/>
    </source>
</evidence>
<dbReference type="InterPro" id="IPR036388">
    <property type="entry name" value="WH-like_DNA-bd_sf"/>
</dbReference>
<dbReference type="InterPro" id="IPR011990">
    <property type="entry name" value="TPR-like_helical_dom_sf"/>
</dbReference>
<dbReference type="InterPro" id="IPR001867">
    <property type="entry name" value="OmpR/PhoB-type_DNA-bd"/>
</dbReference>
<evidence type="ECO:0000256" key="2">
    <source>
        <dbReference type="ARBA" id="ARBA00023015"/>
    </source>
</evidence>
<dbReference type="SUPFAM" id="SSF46894">
    <property type="entry name" value="C-terminal effector domain of the bipartite response regulators"/>
    <property type="match status" value="1"/>
</dbReference>
<dbReference type="InterPro" id="IPR027417">
    <property type="entry name" value="P-loop_NTPase"/>
</dbReference>
<dbReference type="PANTHER" id="PTHR35807">
    <property type="entry name" value="TRANSCRIPTIONAL REGULATOR REDD-RELATED"/>
    <property type="match status" value="1"/>
</dbReference>
<evidence type="ECO:0000313" key="8">
    <source>
        <dbReference type="Proteomes" id="UP000542674"/>
    </source>
</evidence>
<evidence type="ECO:0000256" key="1">
    <source>
        <dbReference type="ARBA" id="ARBA00005820"/>
    </source>
</evidence>
<dbReference type="PROSITE" id="PS51755">
    <property type="entry name" value="OMPR_PHOB"/>
    <property type="match status" value="1"/>
</dbReference>
<name>A0A7W7T4E9_9PSEU</name>
<dbReference type="InterPro" id="IPR016032">
    <property type="entry name" value="Sig_transdc_resp-reg_C-effctor"/>
</dbReference>
<dbReference type="AlphaFoldDB" id="A0A7W7T4E9"/>
<evidence type="ECO:0000259" key="6">
    <source>
        <dbReference type="PROSITE" id="PS51755"/>
    </source>
</evidence>
<dbReference type="InterPro" id="IPR005158">
    <property type="entry name" value="BTAD"/>
</dbReference>
<comment type="similarity">
    <text evidence="1">Belongs to the AfsR/DnrI/RedD regulatory family.</text>
</comment>
<evidence type="ECO:0000313" key="7">
    <source>
        <dbReference type="EMBL" id="MBB4966322.1"/>
    </source>
</evidence>
<evidence type="ECO:0000256" key="5">
    <source>
        <dbReference type="PROSITE-ProRule" id="PRU01091"/>
    </source>
</evidence>
<dbReference type="SUPFAM" id="SSF52540">
    <property type="entry name" value="P-loop containing nucleoside triphosphate hydrolases"/>
    <property type="match status" value="1"/>
</dbReference>
<dbReference type="Pfam" id="PF03704">
    <property type="entry name" value="BTAD"/>
    <property type="match status" value="1"/>
</dbReference>
<proteinExistence type="inferred from homology"/>
<keyword evidence="8" id="KW-1185">Reference proteome</keyword>
<dbReference type="CDD" id="cd15831">
    <property type="entry name" value="BTAD"/>
    <property type="match status" value="1"/>
</dbReference>
<sequence length="618" mass="66580">MEVLIDGKPTPLGGAKQRATLAFLLMNPNRVVATSKLLKALWTDDMPKSARKILQNAVWGLRSLLTTDREGSAAALVTQPPGYLLQLDPEKIDMHVFLRLAKQGRAALATDPEAASRLLREALTLWQGPPLADLVETGVSWPELTSLQNTRLDAMEDYFEAELARGRHQAAIDELELMVESEPLRERSCGQLMLALYRSGRQADALRVYGRVRAALVGELGLEPGRELQKLQSAILSHDPGLAAVAPAPTAPEPRAATTVRRHAGGTGVAMIKVQPTGTHRDHPLLDLVARVTGEEVERFGGRVTASIGSVSLALFDQDGTGETGELRAVRAAAAITGRLPDDDRHALTFQAAVSAGSASAGQSGVRPVGTVAVSRATLADCENLLAHVPDGEIWVSERVHRSTGSAVAYQRVTEAWVPAWRVLDADPFHRHGDLSCDRRGHELGLLTGLLDLVRVRDQPHLVTLVGAPDTGKSRLVADFERLIAENRTADLLRTPIPADVAGDGIRAVQSRIVDVHCGAELGRPLVILIDDLHRASDALLDRVDDLVDCRRDLPLLVIGTTRPSLLDRRPEWGLGKHNATTITLSPPRVGGLPGRTAACVGHDRRLVRPDQAVPCPA</sequence>
<dbReference type="GO" id="GO:0006355">
    <property type="term" value="P:regulation of DNA-templated transcription"/>
    <property type="evidence" value="ECO:0007669"/>
    <property type="project" value="InterPro"/>
</dbReference>
<evidence type="ECO:0000256" key="3">
    <source>
        <dbReference type="ARBA" id="ARBA00023125"/>
    </source>
</evidence>
<dbReference type="SMART" id="SM01043">
    <property type="entry name" value="BTAD"/>
    <property type="match status" value="1"/>
</dbReference>
<comment type="caution">
    <text evidence="7">The sequence shown here is derived from an EMBL/GenBank/DDBJ whole genome shotgun (WGS) entry which is preliminary data.</text>
</comment>
<organism evidence="7 8">
    <name type="scientific">Saccharothrix violaceirubra</name>
    <dbReference type="NCBI Taxonomy" id="413306"/>
    <lineage>
        <taxon>Bacteria</taxon>
        <taxon>Bacillati</taxon>
        <taxon>Actinomycetota</taxon>
        <taxon>Actinomycetes</taxon>
        <taxon>Pseudonocardiales</taxon>
        <taxon>Pseudonocardiaceae</taxon>
        <taxon>Saccharothrix</taxon>
    </lineage>
</organism>
<keyword evidence="3 5" id="KW-0238">DNA-binding</keyword>
<dbReference type="RefSeq" id="WP_221447275.1">
    <property type="nucleotide sequence ID" value="NZ_BAABAI010000026.1"/>
</dbReference>
<accession>A0A7W7T4E9</accession>
<reference evidence="7 8" key="1">
    <citation type="submission" date="2020-08" db="EMBL/GenBank/DDBJ databases">
        <title>Sequencing the genomes of 1000 actinobacteria strains.</title>
        <authorList>
            <person name="Klenk H.-P."/>
        </authorList>
    </citation>
    <scope>NUCLEOTIDE SEQUENCE [LARGE SCALE GENOMIC DNA]</scope>
    <source>
        <strain evidence="7 8">DSM 45084</strain>
    </source>
</reference>
<dbReference type="InterPro" id="IPR051677">
    <property type="entry name" value="AfsR-DnrI-RedD_regulator"/>
</dbReference>
<dbReference type="Proteomes" id="UP000542674">
    <property type="component" value="Unassembled WGS sequence"/>
</dbReference>
<dbReference type="SMART" id="SM00862">
    <property type="entry name" value="Trans_reg_C"/>
    <property type="match status" value="1"/>
</dbReference>
<dbReference type="PANTHER" id="PTHR35807:SF1">
    <property type="entry name" value="TRANSCRIPTIONAL REGULATOR REDD"/>
    <property type="match status" value="1"/>
</dbReference>
<feature type="domain" description="OmpR/PhoB-type" evidence="6">
    <location>
        <begin position="1"/>
        <end position="87"/>
    </location>
</feature>
<dbReference type="GO" id="GO:0000160">
    <property type="term" value="P:phosphorelay signal transduction system"/>
    <property type="evidence" value="ECO:0007669"/>
    <property type="project" value="InterPro"/>
</dbReference>
<dbReference type="FunFam" id="1.25.40.10:FF:000222">
    <property type="entry name" value="SARP family transcriptional regulator"/>
    <property type="match status" value="1"/>
</dbReference>
<keyword evidence="2" id="KW-0805">Transcription regulation</keyword>